<proteinExistence type="predicted"/>
<dbReference type="Proteomes" id="UP000019140">
    <property type="component" value="Unassembled WGS sequence"/>
</dbReference>
<organism evidence="1 2">
    <name type="scientific">Candidatus Entotheonella gemina</name>
    <dbReference type="NCBI Taxonomy" id="1429439"/>
    <lineage>
        <taxon>Bacteria</taxon>
        <taxon>Pseudomonadati</taxon>
        <taxon>Nitrospinota/Tectimicrobiota group</taxon>
        <taxon>Candidatus Tectimicrobiota</taxon>
        <taxon>Candidatus Entotheonellia</taxon>
        <taxon>Candidatus Entotheonellales</taxon>
        <taxon>Candidatus Entotheonellaceae</taxon>
        <taxon>Candidatus Entotheonella</taxon>
    </lineage>
</organism>
<gene>
    <name evidence="1" type="ORF">ETSY2_38635</name>
</gene>
<accession>W4LRI5</accession>
<dbReference type="EMBL" id="AZHX01001705">
    <property type="protein sequence ID" value="ETX00674.1"/>
    <property type="molecule type" value="Genomic_DNA"/>
</dbReference>
<protein>
    <submittedName>
        <fullName evidence="1">Uncharacterized protein</fullName>
    </submittedName>
</protein>
<name>W4LRI5_9BACT</name>
<keyword evidence="2" id="KW-1185">Reference proteome</keyword>
<evidence type="ECO:0000313" key="1">
    <source>
        <dbReference type="EMBL" id="ETX00674.1"/>
    </source>
</evidence>
<sequence length="63" mass="7092">MGLEEAKTSLDQAVLTLADMTEDLHPDLQVNVKNILEQDFVQPLQYRAAQLEHLLEELALACD</sequence>
<reference evidence="1 2" key="1">
    <citation type="journal article" date="2014" name="Nature">
        <title>An environmental bacterial taxon with a large and distinct metabolic repertoire.</title>
        <authorList>
            <person name="Wilson M.C."/>
            <person name="Mori T."/>
            <person name="Ruckert C."/>
            <person name="Uria A.R."/>
            <person name="Helf M.J."/>
            <person name="Takada K."/>
            <person name="Gernert C."/>
            <person name="Steffens U.A."/>
            <person name="Heycke N."/>
            <person name="Schmitt S."/>
            <person name="Rinke C."/>
            <person name="Helfrich E.J."/>
            <person name="Brachmann A.O."/>
            <person name="Gurgui C."/>
            <person name="Wakimoto T."/>
            <person name="Kracht M."/>
            <person name="Crusemann M."/>
            <person name="Hentschel U."/>
            <person name="Abe I."/>
            <person name="Matsunaga S."/>
            <person name="Kalinowski J."/>
            <person name="Takeyama H."/>
            <person name="Piel J."/>
        </authorList>
    </citation>
    <scope>NUCLEOTIDE SEQUENCE [LARGE SCALE GENOMIC DNA]</scope>
    <source>
        <strain evidence="2">TSY2</strain>
    </source>
</reference>
<comment type="caution">
    <text evidence="1">The sequence shown here is derived from an EMBL/GenBank/DDBJ whole genome shotgun (WGS) entry which is preliminary data.</text>
</comment>
<dbReference type="AlphaFoldDB" id="W4LRI5"/>
<dbReference type="HOGENOM" id="CLU_2664218_0_0_7"/>
<evidence type="ECO:0000313" key="2">
    <source>
        <dbReference type="Proteomes" id="UP000019140"/>
    </source>
</evidence>